<dbReference type="RefSeq" id="WP_264743770.1">
    <property type="nucleotide sequence ID" value="NZ_JAPDHV010000004.1"/>
</dbReference>
<accession>A0ABT3HQ59</accession>
<dbReference type="Proteomes" id="UP001163719">
    <property type="component" value="Unassembled WGS sequence"/>
</dbReference>
<reference evidence="1" key="1">
    <citation type="submission" date="2022-10" db="EMBL/GenBank/DDBJ databases">
        <title>Chryseobacterium babae sp. nov. isolated from the gut of the beetle Oryctes rhinoceros, and Chryseobacterium kimseyorum sp. nov., isolated from a stick insect rearing cage.</title>
        <authorList>
            <person name="Shelomi M."/>
            <person name="Han C.-J."/>
            <person name="Chen W.-M."/>
            <person name="Chen H.-K."/>
            <person name="Liaw S.-J."/>
            <person name="Muhle E."/>
            <person name="Clermont D."/>
        </authorList>
    </citation>
    <scope>NUCLEOTIDE SEQUENCE</scope>
    <source>
        <strain evidence="1">WLa1L2M3</strain>
    </source>
</reference>
<sequence length="172" mass="18753">MKKNKLFKMEKRLLIIPMLLIFQSTFAQIGIGTSQISNSSVLLEFGKENKGIILPTVVTAPDNASDGTFIVNKKQNTIQVKENNNWTNLTTTLTTTTDVSTTGEVGTSIIIGAPTTSKPGVLVLESNNKALVLPHVENPHLNISKPVAGTMVYDTTSDALAIYDGTNWNYWK</sequence>
<organism evidence="1 2">
    <name type="scientific">Chryseobacterium oryctis</name>
    <dbReference type="NCBI Taxonomy" id="2952618"/>
    <lineage>
        <taxon>Bacteria</taxon>
        <taxon>Pseudomonadati</taxon>
        <taxon>Bacteroidota</taxon>
        <taxon>Flavobacteriia</taxon>
        <taxon>Flavobacteriales</taxon>
        <taxon>Weeksellaceae</taxon>
        <taxon>Chryseobacterium group</taxon>
        <taxon>Chryseobacterium</taxon>
    </lineage>
</organism>
<gene>
    <name evidence="1" type="ORF">OH806_11200</name>
</gene>
<evidence type="ECO:0000313" key="2">
    <source>
        <dbReference type="Proteomes" id="UP001163719"/>
    </source>
</evidence>
<protein>
    <submittedName>
        <fullName evidence="1">Uncharacterized protein</fullName>
    </submittedName>
</protein>
<comment type="caution">
    <text evidence="1">The sequence shown here is derived from an EMBL/GenBank/DDBJ whole genome shotgun (WGS) entry which is preliminary data.</text>
</comment>
<proteinExistence type="predicted"/>
<name>A0ABT3HQ59_9FLAO</name>
<keyword evidence="2" id="KW-1185">Reference proteome</keyword>
<dbReference type="EMBL" id="JAPDHV010000004">
    <property type="protein sequence ID" value="MCW3161830.1"/>
    <property type="molecule type" value="Genomic_DNA"/>
</dbReference>
<evidence type="ECO:0000313" key="1">
    <source>
        <dbReference type="EMBL" id="MCW3161830.1"/>
    </source>
</evidence>